<evidence type="ECO:0000256" key="7">
    <source>
        <dbReference type="ARBA" id="ARBA00022840"/>
    </source>
</evidence>
<keyword evidence="7" id="KW-0067">ATP-binding</keyword>
<keyword evidence="6" id="KW-0547">Nucleotide-binding</keyword>
<feature type="domain" description="Mab-21-like nucleotidyltransferase" evidence="9">
    <location>
        <begin position="56"/>
        <end position="255"/>
    </location>
</feature>
<name>A0ABN8NXQ2_9CNID</name>
<evidence type="ECO:0000259" key="10">
    <source>
        <dbReference type="Pfam" id="PF20266"/>
    </source>
</evidence>
<sequence>MHHIVKTFEEKGRFEDDSEADIIRQKLEMLVSSIQVEVAKLDERFQGDLIKSGSVYEGVKVHQPDEFDFMFRINCLTNKARLSRCENIPGYVRLALDDEKWKEFTDEQGFFSPNKLCRHFKRLVNESWRTIDVPEGMAMQKVDQGYIDGPWGPVFNGLVGGEGRPSEIIDIESHGPATTIKVIWNGGSSYSDLLIKVDLTLALEYAISKLPVGLSDQLPQTVASGYLKRTGFHVVPAGFDVWRISFSSVEKDILSDSSAEFKACYRVLKYVRDSAAKDLNLDPSLVPSYIFKSVLLSQFFVAGAESKDYWLGKVEDTLDVVLRGIMHGDIQNFFLSGYNLLSTTDHKNKLRQFIVENMMSLVKGLKMTRTREDVRETSRQIRLLEMVDVLEFMVSETLGGKDLTAFWNKLFVNIDDVPTEAFYEESNFTDQITDMDRLDLDEDIYEKLVQEWSMVKDLFEQLIAVLPKDLKILARKFFIRTGHKRKKFEQEHKGALANQIKQITNHEAACQYIMEYSENYLDGKGFTAKCYSNLLKAIPPGYTSPGFLQDDDNEAEIIRQKLERLVSSIQVQVAKRDKRFQSTLIQIGSVYEGVKVQRPDEFDFKVRIDGLTNKSLLYPCENNPGYLRLGQDDEKWKEFTDEQGFFNPYKICRHFKRLVNESWSTIDVPEGMAIQEVEQGYIEGPWGVVFTGLVGGEGRPSEVMDIESHGPATTIKVIWNGGGSYRGLLISVDLTLALEYSISKLPVRLSDQLPHTVASGYLNNAGFHVVPAGFDMWRISFSIAEKDILSDSSDDFKACYRVLKYVRDSAADNLGLETSLVPSYLFKSVLLSQVSAAGAESEDYWLGRIEDILNVVLRGIKHGDIQNFFLSGYNLLSTTDHKNKLR</sequence>
<dbReference type="SMART" id="SM01265">
    <property type="entry name" value="Mab-21"/>
    <property type="match status" value="2"/>
</dbReference>
<feature type="non-terminal residue" evidence="11">
    <location>
        <position position="886"/>
    </location>
</feature>
<keyword evidence="3" id="KW-0808">Transferase</keyword>
<evidence type="ECO:0000256" key="5">
    <source>
        <dbReference type="ARBA" id="ARBA00022723"/>
    </source>
</evidence>
<keyword evidence="12" id="KW-1185">Reference proteome</keyword>
<gene>
    <name evidence="11" type="ORF">PLOB_00032323</name>
</gene>
<keyword evidence="5" id="KW-0479">Metal-binding</keyword>
<dbReference type="Gene3D" id="1.10.1410.40">
    <property type="match status" value="2"/>
</dbReference>
<comment type="caution">
    <text evidence="11">The sequence shown here is derived from an EMBL/GenBank/DDBJ whole genome shotgun (WGS) entry which is preliminary data.</text>
</comment>
<evidence type="ECO:0000256" key="6">
    <source>
        <dbReference type="ARBA" id="ARBA00022741"/>
    </source>
</evidence>
<comment type="similarity">
    <text evidence="2">Belongs to the mab-21 family.</text>
</comment>
<dbReference type="PANTHER" id="PTHR10656">
    <property type="entry name" value="CELL FATE DETERMINING PROTEIN MAB21-RELATED"/>
    <property type="match status" value="1"/>
</dbReference>
<dbReference type="InterPro" id="IPR024810">
    <property type="entry name" value="MAB21L/cGLR"/>
</dbReference>
<reference evidence="11 12" key="1">
    <citation type="submission" date="2022-05" db="EMBL/GenBank/DDBJ databases">
        <authorList>
            <consortium name="Genoscope - CEA"/>
            <person name="William W."/>
        </authorList>
    </citation>
    <scope>NUCLEOTIDE SEQUENCE [LARGE SCALE GENOMIC DNA]</scope>
</reference>
<evidence type="ECO:0000313" key="11">
    <source>
        <dbReference type="EMBL" id="CAH3126319.1"/>
    </source>
</evidence>
<dbReference type="Pfam" id="PF03281">
    <property type="entry name" value="Mab-21"/>
    <property type="match status" value="2"/>
</dbReference>
<evidence type="ECO:0000256" key="8">
    <source>
        <dbReference type="ARBA" id="ARBA00022842"/>
    </source>
</evidence>
<evidence type="ECO:0000256" key="1">
    <source>
        <dbReference type="ARBA" id="ARBA00001946"/>
    </source>
</evidence>
<feature type="domain" description="Mab-21-like nucleotidyltransferase" evidence="9">
    <location>
        <begin position="591"/>
        <end position="790"/>
    </location>
</feature>
<dbReference type="PANTHER" id="PTHR10656:SF42">
    <property type="entry name" value="CYCLIC GMP-AMP SYNTHASE-LIKE PROTEIN-RELATED"/>
    <property type="match status" value="1"/>
</dbReference>
<evidence type="ECO:0000256" key="3">
    <source>
        <dbReference type="ARBA" id="ARBA00022679"/>
    </source>
</evidence>
<proteinExistence type="inferred from homology"/>
<dbReference type="InterPro" id="IPR046903">
    <property type="entry name" value="Mab-21-like_nuc_Trfase"/>
</dbReference>
<organism evidence="11 12">
    <name type="scientific">Porites lobata</name>
    <dbReference type="NCBI Taxonomy" id="104759"/>
    <lineage>
        <taxon>Eukaryota</taxon>
        <taxon>Metazoa</taxon>
        <taxon>Cnidaria</taxon>
        <taxon>Anthozoa</taxon>
        <taxon>Hexacorallia</taxon>
        <taxon>Scleractinia</taxon>
        <taxon>Fungiina</taxon>
        <taxon>Poritidae</taxon>
        <taxon>Porites</taxon>
    </lineage>
</organism>
<comment type="cofactor">
    <cofactor evidence="1">
        <name>Mg(2+)</name>
        <dbReference type="ChEBI" id="CHEBI:18420"/>
    </cofactor>
</comment>
<evidence type="ECO:0000313" key="12">
    <source>
        <dbReference type="Proteomes" id="UP001159405"/>
    </source>
</evidence>
<dbReference type="InterPro" id="IPR046906">
    <property type="entry name" value="Mab-21_HhH/H2TH-like"/>
</dbReference>
<keyword evidence="8" id="KW-0460">Magnesium</keyword>
<dbReference type="Gene3D" id="3.30.460.90">
    <property type="match status" value="2"/>
</dbReference>
<feature type="domain" description="Mab-21-like HhH/H2TH-like" evidence="10">
    <location>
        <begin position="797"/>
        <end position="883"/>
    </location>
</feature>
<dbReference type="Pfam" id="PF20266">
    <property type="entry name" value="Mab-21_C"/>
    <property type="match status" value="1"/>
</dbReference>
<dbReference type="Proteomes" id="UP001159405">
    <property type="component" value="Unassembled WGS sequence"/>
</dbReference>
<keyword evidence="4" id="KW-0548">Nucleotidyltransferase</keyword>
<protein>
    <submittedName>
        <fullName evidence="11">Uncharacterized protein</fullName>
    </submittedName>
</protein>
<evidence type="ECO:0000256" key="4">
    <source>
        <dbReference type="ARBA" id="ARBA00022695"/>
    </source>
</evidence>
<evidence type="ECO:0000256" key="2">
    <source>
        <dbReference type="ARBA" id="ARBA00008307"/>
    </source>
</evidence>
<evidence type="ECO:0000259" key="9">
    <source>
        <dbReference type="Pfam" id="PF03281"/>
    </source>
</evidence>
<dbReference type="EMBL" id="CALNXK010000042">
    <property type="protein sequence ID" value="CAH3126319.1"/>
    <property type="molecule type" value="Genomic_DNA"/>
</dbReference>
<accession>A0ABN8NXQ2</accession>